<gene>
    <name evidence="3" type="ORF">K8W24_05095</name>
</gene>
<evidence type="ECO:0000313" key="3">
    <source>
        <dbReference type="EMBL" id="HJF49163.1"/>
    </source>
</evidence>
<keyword evidence="2" id="KW-0812">Transmembrane</keyword>
<feature type="transmembrane region" description="Helical" evidence="2">
    <location>
        <begin position="25"/>
        <end position="47"/>
    </location>
</feature>
<feature type="region of interest" description="Disordered" evidence="1">
    <location>
        <begin position="130"/>
        <end position="183"/>
    </location>
</feature>
<reference evidence="3" key="2">
    <citation type="submission" date="2021-09" db="EMBL/GenBank/DDBJ databases">
        <authorList>
            <person name="Gilroy R."/>
        </authorList>
    </citation>
    <scope>NUCLEOTIDE SEQUENCE</scope>
    <source>
        <strain evidence="3">1647</strain>
    </source>
</reference>
<keyword evidence="2" id="KW-0472">Membrane</keyword>
<name>A0A921KQ38_9MICO</name>
<evidence type="ECO:0000313" key="4">
    <source>
        <dbReference type="Proteomes" id="UP000775129"/>
    </source>
</evidence>
<dbReference type="AlphaFoldDB" id="A0A921KQ38"/>
<evidence type="ECO:0000256" key="2">
    <source>
        <dbReference type="SAM" id="Phobius"/>
    </source>
</evidence>
<protein>
    <submittedName>
        <fullName evidence="3">PrgI family protein</fullName>
    </submittedName>
</protein>
<dbReference type="EMBL" id="DYWO01000154">
    <property type="protein sequence ID" value="HJF49163.1"/>
    <property type="molecule type" value="Genomic_DNA"/>
</dbReference>
<accession>A0A921KQ38</accession>
<dbReference type="InterPro" id="IPR024414">
    <property type="entry name" value="Uncharacterised_PrgI"/>
</dbReference>
<feature type="compositionally biased region" description="Low complexity" evidence="1">
    <location>
        <begin position="142"/>
        <end position="153"/>
    </location>
</feature>
<proteinExistence type="predicted"/>
<comment type="caution">
    <text evidence="3">The sequence shown here is derived from an EMBL/GenBank/DDBJ whole genome shotgun (WGS) entry which is preliminary data.</text>
</comment>
<dbReference type="Pfam" id="PF12666">
    <property type="entry name" value="PrgI"/>
    <property type="match status" value="1"/>
</dbReference>
<reference evidence="3" key="1">
    <citation type="journal article" date="2021" name="PeerJ">
        <title>Extensive microbial diversity within the chicken gut microbiome revealed by metagenomics and culture.</title>
        <authorList>
            <person name="Gilroy R."/>
            <person name="Ravi A."/>
            <person name="Getino M."/>
            <person name="Pursley I."/>
            <person name="Horton D.L."/>
            <person name="Alikhan N.F."/>
            <person name="Baker D."/>
            <person name="Gharbi K."/>
            <person name="Hall N."/>
            <person name="Watson M."/>
            <person name="Adriaenssens E.M."/>
            <person name="Foster-Nyarko E."/>
            <person name="Jarju S."/>
            <person name="Secka A."/>
            <person name="Antonio M."/>
            <person name="Oren A."/>
            <person name="Chaudhuri R.R."/>
            <person name="La Ragione R."/>
            <person name="Hildebrand F."/>
            <person name="Pallen M.J."/>
        </authorList>
    </citation>
    <scope>NUCLEOTIDE SEQUENCE</scope>
    <source>
        <strain evidence="3">1647</strain>
    </source>
</reference>
<dbReference type="Proteomes" id="UP000775129">
    <property type="component" value="Unassembled WGS sequence"/>
</dbReference>
<evidence type="ECO:0000256" key="1">
    <source>
        <dbReference type="SAM" id="MobiDB-lite"/>
    </source>
</evidence>
<keyword evidence="2" id="KW-1133">Transmembrane helix</keyword>
<organism evidence="3 4">
    <name type="scientific">Brachybacterium paraconglomeratum</name>
    <dbReference type="NCBI Taxonomy" id="173362"/>
    <lineage>
        <taxon>Bacteria</taxon>
        <taxon>Bacillati</taxon>
        <taxon>Actinomycetota</taxon>
        <taxon>Actinomycetes</taxon>
        <taxon>Micrococcales</taxon>
        <taxon>Dermabacteraceae</taxon>
        <taxon>Brachybacterium</taxon>
    </lineage>
</organism>
<feature type="transmembrane region" description="Helical" evidence="2">
    <location>
        <begin position="74"/>
        <end position="95"/>
    </location>
</feature>
<sequence length="183" mass="20830">MEMRVYEDFTSYQPKPMFGLTWRQLAAVALGGPIALAVFFGVTWIILLTNGWEYGGAGDLISMSNSDSELMQRATTIALFPTFAIFIPFAIYGWLRPKGLKPERYLPYWYDYMRSPKELCYGTDAYDRGRRREPVRGRGGRPEPVAGRSGGRLSRAERRRERQARRYVPSEHAAPSVPAEPEA</sequence>